<evidence type="ECO:0000256" key="5">
    <source>
        <dbReference type="ARBA" id="ARBA00023239"/>
    </source>
</evidence>
<keyword evidence="4 6" id="KW-0663">Pyridoxal phosphate</keyword>
<dbReference type="GO" id="GO:0019752">
    <property type="term" value="P:carboxylic acid metabolic process"/>
    <property type="evidence" value="ECO:0007669"/>
    <property type="project" value="InterPro"/>
</dbReference>
<evidence type="ECO:0000256" key="4">
    <source>
        <dbReference type="ARBA" id="ARBA00022898"/>
    </source>
</evidence>
<dbReference type="Gene3D" id="3.90.1150.10">
    <property type="entry name" value="Aspartate Aminotransferase, domain 1"/>
    <property type="match status" value="1"/>
</dbReference>
<dbReference type="GO" id="GO:0030170">
    <property type="term" value="F:pyridoxal phosphate binding"/>
    <property type="evidence" value="ECO:0007669"/>
    <property type="project" value="InterPro"/>
</dbReference>
<sequence>MDIEQFRKAGYAAIDSICDYYSNISNVPVKAQVQPGYLIDQLPKEAPENGQEFDEISKDFGKLILPGITHWQSPSFFAYFPSNSTFECMLADLYSASVANPGFNWICSPACTELEQVVVEWAARMLGLSENFWGSSGIGGGVIMGSASDSAFTAAIAAREKALRQLSIQNGVKPAENGQVEIPDSIRQEYGQKLVVYGSTQTHSIGAKSALMLGLPFRAIPVSAEDQYSLRGESVKEAIEKDKQDGLVPFLVYATIGTTSTGAIDRIGEIGEVLKEYPTVFLHVDAAWAGVANALPKYRESLRLQEVNEYADSFCTNFHKWGLTTFDCSIFCVKNRQDLTQALDVTPSYLRSKEADAGTVIDYRNWQPALGRRFRSIKLWFVLRSYGIQGFQKHLERGIEHCDELAKVVESSKNFEIVTKPSLSLLVFRLKPSSTTAVQVDDDELNIINQRLYTNLDLRYDVFLSQTVLHSKESNKFVLRLAMGGVNTTFKDVEKTWKIIEEEGEKVLDDWEKQKKELEIES</sequence>
<dbReference type="PROSITE" id="PS00392">
    <property type="entry name" value="DDC_GAD_HDC_YDC"/>
    <property type="match status" value="1"/>
</dbReference>
<dbReference type="InterPro" id="IPR015424">
    <property type="entry name" value="PyrdxlP-dep_Trfase"/>
</dbReference>
<reference evidence="8 9" key="1">
    <citation type="submission" date="2024-01" db="EMBL/GenBank/DDBJ databases">
        <title>Comparative genomics of Cryptococcus and Kwoniella reveals pathogenesis evolution and contrasting modes of karyotype evolution via chromosome fusion or intercentromeric recombination.</title>
        <authorList>
            <person name="Coelho M.A."/>
            <person name="David-Palma M."/>
            <person name="Shea T."/>
            <person name="Bowers K."/>
            <person name="McGinley-Smith S."/>
            <person name="Mohammad A.W."/>
            <person name="Gnirke A."/>
            <person name="Yurkov A.M."/>
            <person name="Nowrousian M."/>
            <person name="Sun S."/>
            <person name="Cuomo C.A."/>
            <person name="Heitman J."/>
        </authorList>
    </citation>
    <scope>NUCLEOTIDE SEQUENCE [LARGE SCALE GENOMIC DNA]</scope>
    <source>
        <strain evidence="8 9">CBS 6074</strain>
    </source>
</reference>
<evidence type="ECO:0000256" key="1">
    <source>
        <dbReference type="ARBA" id="ARBA00001933"/>
    </source>
</evidence>
<dbReference type="InterPro" id="IPR015422">
    <property type="entry name" value="PyrdxlP-dep_Trfase_small"/>
</dbReference>
<evidence type="ECO:0000256" key="7">
    <source>
        <dbReference type="RuleBase" id="RU000382"/>
    </source>
</evidence>
<organism evidence="8 9">
    <name type="scientific">Kwoniella dendrophila CBS 6074</name>
    <dbReference type="NCBI Taxonomy" id="1295534"/>
    <lineage>
        <taxon>Eukaryota</taxon>
        <taxon>Fungi</taxon>
        <taxon>Dikarya</taxon>
        <taxon>Basidiomycota</taxon>
        <taxon>Agaricomycotina</taxon>
        <taxon>Tremellomycetes</taxon>
        <taxon>Tremellales</taxon>
        <taxon>Cryptococcaceae</taxon>
        <taxon>Kwoniella</taxon>
    </lineage>
</organism>
<keyword evidence="9" id="KW-1185">Reference proteome</keyword>
<evidence type="ECO:0000313" key="9">
    <source>
        <dbReference type="Proteomes" id="UP001355207"/>
    </source>
</evidence>
<name>A0AAX4JNW2_9TREE</name>
<dbReference type="Gene3D" id="1.20.1340.10">
    <property type="entry name" value="dopa decarboxylase, N-terminal domain"/>
    <property type="match status" value="1"/>
</dbReference>
<dbReference type="PRINTS" id="PR00800">
    <property type="entry name" value="YHDCRBOXLASE"/>
</dbReference>
<dbReference type="PANTHER" id="PTHR11999:SF70">
    <property type="entry name" value="MIP05841P"/>
    <property type="match status" value="1"/>
</dbReference>
<dbReference type="Pfam" id="PF00282">
    <property type="entry name" value="Pyridoxal_deC"/>
    <property type="match status" value="1"/>
</dbReference>
<evidence type="ECO:0000313" key="8">
    <source>
        <dbReference type="EMBL" id="WWC87059.1"/>
    </source>
</evidence>
<keyword evidence="3" id="KW-0210">Decarboxylase</keyword>
<evidence type="ECO:0000256" key="3">
    <source>
        <dbReference type="ARBA" id="ARBA00022793"/>
    </source>
</evidence>
<comment type="similarity">
    <text evidence="2 7">Belongs to the group II decarboxylase family.</text>
</comment>
<keyword evidence="5 7" id="KW-0456">Lyase</keyword>
<dbReference type="InterPro" id="IPR015421">
    <property type="entry name" value="PyrdxlP-dep_Trfase_major"/>
</dbReference>
<dbReference type="InterPro" id="IPR010977">
    <property type="entry name" value="Aromatic_deC"/>
</dbReference>
<evidence type="ECO:0000256" key="2">
    <source>
        <dbReference type="ARBA" id="ARBA00009533"/>
    </source>
</evidence>
<dbReference type="RefSeq" id="XP_066073822.1">
    <property type="nucleotide sequence ID" value="XM_066217725.1"/>
</dbReference>
<dbReference type="GeneID" id="91092616"/>
<protein>
    <recommendedName>
        <fullName evidence="10">Aromatic-L-amino-acid decarboxylase</fullName>
    </recommendedName>
</protein>
<feature type="modified residue" description="N6-(pyridoxal phosphate)lysine" evidence="6">
    <location>
        <position position="320"/>
    </location>
</feature>
<dbReference type="GO" id="GO:0016831">
    <property type="term" value="F:carboxy-lyase activity"/>
    <property type="evidence" value="ECO:0007669"/>
    <property type="project" value="UniProtKB-KW"/>
</dbReference>
<dbReference type="InterPro" id="IPR021115">
    <property type="entry name" value="Pyridoxal-P_BS"/>
</dbReference>
<dbReference type="AlphaFoldDB" id="A0AAX4JNW2"/>
<dbReference type="GO" id="GO:0005737">
    <property type="term" value="C:cytoplasm"/>
    <property type="evidence" value="ECO:0007669"/>
    <property type="project" value="TreeGrafter"/>
</dbReference>
<gene>
    <name evidence="8" type="ORF">L201_001944</name>
</gene>
<dbReference type="Gene3D" id="3.40.640.10">
    <property type="entry name" value="Type I PLP-dependent aspartate aminotransferase-like (Major domain)"/>
    <property type="match status" value="1"/>
</dbReference>
<comment type="cofactor">
    <cofactor evidence="1 6 7">
        <name>pyridoxal 5'-phosphate</name>
        <dbReference type="ChEBI" id="CHEBI:597326"/>
    </cofactor>
</comment>
<dbReference type="Proteomes" id="UP001355207">
    <property type="component" value="Chromosome 2"/>
</dbReference>
<dbReference type="EMBL" id="CP144099">
    <property type="protein sequence ID" value="WWC87059.1"/>
    <property type="molecule type" value="Genomic_DNA"/>
</dbReference>
<dbReference type="GO" id="GO:0006520">
    <property type="term" value="P:amino acid metabolic process"/>
    <property type="evidence" value="ECO:0007669"/>
    <property type="project" value="InterPro"/>
</dbReference>
<dbReference type="InterPro" id="IPR002129">
    <property type="entry name" value="PyrdxlP-dep_de-COase"/>
</dbReference>
<proteinExistence type="inferred from homology"/>
<evidence type="ECO:0008006" key="10">
    <source>
        <dbReference type="Google" id="ProtNLM"/>
    </source>
</evidence>
<evidence type="ECO:0000256" key="6">
    <source>
        <dbReference type="PIRSR" id="PIRSR602129-50"/>
    </source>
</evidence>
<dbReference type="SUPFAM" id="SSF53383">
    <property type="entry name" value="PLP-dependent transferases"/>
    <property type="match status" value="1"/>
</dbReference>
<accession>A0AAX4JNW2</accession>
<dbReference type="PANTHER" id="PTHR11999">
    <property type="entry name" value="GROUP II PYRIDOXAL-5-PHOSPHATE DECARBOXYLASE"/>
    <property type="match status" value="1"/>
</dbReference>